<comment type="caution">
    <text evidence="7">The sequence shown here is derived from an EMBL/GenBank/DDBJ whole genome shotgun (WGS) entry which is preliminary data.</text>
</comment>
<proteinExistence type="predicted"/>
<keyword evidence="3 5" id="KW-1133">Transmembrane helix</keyword>
<evidence type="ECO:0000256" key="1">
    <source>
        <dbReference type="ARBA" id="ARBA00004141"/>
    </source>
</evidence>
<accession>A0A918CT21</accession>
<evidence type="ECO:0000313" key="7">
    <source>
        <dbReference type="EMBL" id="GGN19622.1"/>
    </source>
</evidence>
<comment type="subcellular location">
    <subcellularLocation>
        <location evidence="1">Membrane</location>
        <topology evidence="1">Multi-pass membrane protein</topology>
    </subcellularLocation>
</comment>
<evidence type="ECO:0000256" key="2">
    <source>
        <dbReference type="ARBA" id="ARBA00022692"/>
    </source>
</evidence>
<dbReference type="AlphaFoldDB" id="A0A918CT21"/>
<evidence type="ECO:0000313" key="8">
    <source>
        <dbReference type="Proteomes" id="UP000653411"/>
    </source>
</evidence>
<feature type="transmembrane region" description="Helical" evidence="5">
    <location>
        <begin position="168"/>
        <end position="189"/>
    </location>
</feature>
<evidence type="ECO:0000259" key="6">
    <source>
        <dbReference type="Pfam" id="PF12698"/>
    </source>
</evidence>
<feature type="domain" description="ABC-2 type transporter transmembrane" evidence="6">
    <location>
        <begin position="60"/>
        <end position="242"/>
    </location>
</feature>
<feature type="transmembrane region" description="Helical" evidence="5">
    <location>
        <begin position="140"/>
        <end position="161"/>
    </location>
</feature>
<reference evidence="7" key="1">
    <citation type="journal article" date="2014" name="Int. J. Syst. Evol. Microbiol.">
        <title>Complete genome sequence of Corynebacterium casei LMG S-19264T (=DSM 44701T), isolated from a smear-ripened cheese.</title>
        <authorList>
            <consortium name="US DOE Joint Genome Institute (JGI-PGF)"/>
            <person name="Walter F."/>
            <person name="Albersmeier A."/>
            <person name="Kalinowski J."/>
            <person name="Ruckert C."/>
        </authorList>
    </citation>
    <scope>NUCLEOTIDE SEQUENCE</scope>
    <source>
        <strain evidence="7">CGMCC 4.7110</strain>
    </source>
</reference>
<feature type="transmembrane region" description="Helical" evidence="5">
    <location>
        <begin position="225"/>
        <end position="243"/>
    </location>
</feature>
<name>A0A918CT21_9ACTN</name>
<dbReference type="PANTHER" id="PTHR43027">
    <property type="entry name" value="DOXORUBICIN RESISTANCE ABC TRANSPORTER PERMEASE PROTEIN DRRC-RELATED"/>
    <property type="match status" value="1"/>
</dbReference>
<feature type="transmembrane region" description="Helical" evidence="5">
    <location>
        <begin position="102"/>
        <end position="128"/>
    </location>
</feature>
<dbReference type="InterPro" id="IPR052902">
    <property type="entry name" value="ABC-2_transporter"/>
</dbReference>
<gene>
    <name evidence="7" type="ORF">GCM10011578_049620</name>
</gene>
<feature type="transmembrane region" description="Helical" evidence="5">
    <location>
        <begin position="58"/>
        <end position="81"/>
    </location>
</feature>
<dbReference type="GO" id="GO:0016020">
    <property type="term" value="C:membrane"/>
    <property type="evidence" value="ECO:0007669"/>
    <property type="project" value="UniProtKB-SubCell"/>
</dbReference>
<keyword evidence="8" id="KW-1185">Reference proteome</keyword>
<evidence type="ECO:0000256" key="3">
    <source>
        <dbReference type="ARBA" id="ARBA00022989"/>
    </source>
</evidence>
<sequence length="253" mass="27173">MSHRTHLAALGRAELTLLLRSKANLFSVLIIPVMLVGTMKVVMAQFDLAAAGLSVGPVMISTAAGIVLLMALYTPLTSTYVMRREQLLLKRLRSGEVADLTILLGSALPVVAVVPFQFALISTAITLIADEGGPRSPQLAVVGILLGAVLVTALAALTTVLARTAESAQVAVLPGMFLLPLTSGTYIPLEVYPHVLQEVFRFFPLTPVTDLVRAGWTGSMTAAQAAVRVMTLLVWITLVAFAARRWFRWEPRT</sequence>
<keyword evidence="2 5" id="KW-0812">Transmembrane</keyword>
<dbReference type="Pfam" id="PF12698">
    <property type="entry name" value="ABC2_membrane_3"/>
    <property type="match status" value="1"/>
</dbReference>
<feature type="transmembrane region" description="Helical" evidence="5">
    <location>
        <begin position="25"/>
        <end position="46"/>
    </location>
</feature>
<protein>
    <submittedName>
        <fullName evidence="7">Transport permease protein</fullName>
    </submittedName>
</protein>
<dbReference type="InterPro" id="IPR013525">
    <property type="entry name" value="ABC2_TM"/>
</dbReference>
<keyword evidence="4 5" id="KW-0472">Membrane</keyword>
<reference evidence="7" key="2">
    <citation type="submission" date="2020-09" db="EMBL/GenBank/DDBJ databases">
        <authorList>
            <person name="Sun Q."/>
            <person name="Zhou Y."/>
        </authorList>
    </citation>
    <scope>NUCLEOTIDE SEQUENCE</scope>
    <source>
        <strain evidence="7">CGMCC 4.7110</strain>
    </source>
</reference>
<evidence type="ECO:0000256" key="4">
    <source>
        <dbReference type="ARBA" id="ARBA00023136"/>
    </source>
</evidence>
<dbReference type="PANTHER" id="PTHR43027:SF2">
    <property type="entry name" value="TRANSPORT PERMEASE PROTEIN"/>
    <property type="match status" value="1"/>
</dbReference>
<dbReference type="EMBL" id="BMML01000011">
    <property type="protein sequence ID" value="GGN19622.1"/>
    <property type="molecule type" value="Genomic_DNA"/>
</dbReference>
<dbReference type="RefSeq" id="WP_189265011.1">
    <property type="nucleotide sequence ID" value="NZ_BMML01000011.1"/>
</dbReference>
<dbReference type="Proteomes" id="UP000653411">
    <property type="component" value="Unassembled WGS sequence"/>
</dbReference>
<organism evidence="7 8">
    <name type="scientific">Streptomyces fuscichromogenes</name>
    <dbReference type="NCBI Taxonomy" id="1324013"/>
    <lineage>
        <taxon>Bacteria</taxon>
        <taxon>Bacillati</taxon>
        <taxon>Actinomycetota</taxon>
        <taxon>Actinomycetes</taxon>
        <taxon>Kitasatosporales</taxon>
        <taxon>Streptomycetaceae</taxon>
        <taxon>Streptomyces</taxon>
    </lineage>
</organism>
<dbReference type="GO" id="GO:0140359">
    <property type="term" value="F:ABC-type transporter activity"/>
    <property type="evidence" value="ECO:0007669"/>
    <property type="project" value="InterPro"/>
</dbReference>
<evidence type="ECO:0000256" key="5">
    <source>
        <dbReference type="SAM" id="Phobius"/>
    </source>
</evidence>